<feature type="region of interest" description="Disordered" evidence="5">
    <location>
        <begin position="154"/>
        <end position="292"/>
    </location>
</feature>
<dbReference type="GO" id="GO:0003677">
    <property type="term" value="F:DNA binding"/>
    <property type="evidence" value="ECO:0007669"/>
    <property type="project" value="UniProtKB-UniRule"/>
</dbReference>
<evidence type="ECO:0000256" key="5">
    <source>
        <dbReference type="SAM" id="MobiDB-lite"/>
    </source>
</evidence>
<dbReference type="PANTHER" id="PTHR48112">
    <property type="entry name" value="HIGH MOBILITY GROUP PROTEIN DSP1"/>
    <property type="match status" value="1"/>
</dbReference>
<name>A0AA38PCT7_9AGAR</name>
<evidence type="ECO:0000256" key="1">
    <source>
        <dbReference type="ARBA" id="ARBA00004123"/>
    </source>
</evidence>
<comment type="subcellular location">
    <subcellularLocation>
        <location evidence="1">Nucleus</location>
    </subcellularLocation>
</comment>
<evidence type="ECO:0000313" key="8">
    <source>
        <dbReference type="Proteomes" id="UP001163846"/>
    </source>
</evidence>
<keyword evidence="3 4" id="KW-0539">Nucleus</keyword>
<dbReference type="PROSITE" id="PS50118">
    <property type="entry name" value="HMG_BOX_2"/>
    <property type="match status" value="1"/>
</dbReference>
<dbReference type="Gene3D" id="1.10.30.10">
    <property type="entry name" value="High mobility group box domain"/>
    <property type="match status" value="1"/>
</dbReference>
<feature type="DNA-binding region" description="HMG box" evidence="4">
    <location>
        <begin position="73"/>
        <end position="141"/>
    </location>
</feature>
<feature type="domain" description="HMG box" evidence="6">
    <location>
        <begin position="73"/>
        <end position="141"/>
    </location>
</feature>
<dbReference type="InterPro" id="IPR009071">
    <property type="entry name" value="HMG_box_dom"/>
</dbReference>
<dbReference type="CDD" id="cd00084">
    <property type="entry name" value="HMG-box_SF"/>
    <property type="match status" value="1"/>
</dbReference>
<dbReference type="Proteomes" id="UP001163846">
    <property type="component" value="Unassembled WGS sequence"/>
</dbReference>
<evidence type="ECO:0000313" key="7">
    <source>
        <dbReference type="EMBL" id="KAJ3840544.1"/>
    </source>
</evidence>
<comment type="caution">
    <text evidence="7">The sequence shown here is derived from an EMBL/GenBank/DDBJ whole genome shotgun (WGS) entry which is preliminary data.</text>
</comment>
<evidence type="ECO:0000256" key="2">
    <source>
        <dbReference type="ARBA" id="ARBA00023125"/>
    </source>
</evidence>
<feature type="compositionally biased region" description="Low complexity" evidence="5">
    <location>
        <begin position="170"/>
        <end position="184"/>
    </location>
</feature>
<gene>
    <name evidence="7" type="ORF">F5878DRAFT_558892</name>
</gene>
<protein>
    <recommendedName>
        <fullName evidence="6">HMG box domain-containing protein</fullName>
    </recommendedName>
</protein>
<feature type="region of interest" description="Disordered" evidence="5">
    <location>
        <begin position="38"/>
        <end position="80"/>
    </location>
</feature>
<feature type="compositionally biased region" description="Basic and acidic residues" evidence="5">
    <location>
        <begin position="222"/>
        <end position="231"/>
    </location>
</feature>
<sequence length="292" mass="32119">MSPSMDELSSQYEASLLAVAQSMRDAAKAAENFATAIANTTMTNGLTKGKGKTGDEEALNGKRKRSKKDPNAPKRPASSFFLFQNHIRPKMKEQHPDLPNNELRKLMAEQWNTLPEEQKNHFKQMADELKAVYDEKKEKYNARSPEEVAAADAAAAAAASIKKAPKPKKPVTTATAAPVVVKKPVFPPVPATDDSDESSEDDKVITKPGKVAKASVPSRKASKSEPVAHSDQDEDDEDEDEDEDGPRGKDSSEDDEDEEDEEEEEEEEQPPAKKSKTKHNDKPVSKRTGKHN</sequence>
<dbReference type="EMBL" id="MU806074">
    <property type="protein sequence ID" value="KAJ3840544.1"/>
    <property type="molecule type" value="Genomic_DNA"/>
</dbReference>
<evidence type="ECO:0000259" key="6">
    <source>
        <dbReference type="PROSITE" id="PS50118"/>
    </source>
</evidence>
<keyword evidence="8" id="KW-1185">Reference proteome</keyword>
<keyword evidence="2 4" id="KW-0238">DNA-binding</keyword>
<proteinExistence type="predicted"/>
<dbReference type="SMART" id="SM00398">
    <property type="entry name" value="HMG"/>
    <property type="match status" value="1"/>
</dbReference>
<accession>A0AA38PCT7</accession>
<feature type="compositionally biased region" description="Acidic residues" evidence="5">
    <location>
        <begin position="252"/>
        <end position="269"/>
    </location>
</feature>
<dbReference type="InterPro" id="IPR050342">
    <property type="entry name" value="HMGB"/>
</dbReference>
<feature type="compositionally biased region" description="Acidic residues" evidence="5">
    <location>
        <begin position="232"/>
        <end position="244"/>
    </location>
</feature>
<dbReference type="Pfam" id="PF00505">
    <property type="entry name" value="HMG_box"/>
    <property type="match status" value="1"/>
</dbReference>
<dbReference type="InterPro" id="IPR036910">
    <property type="entry name" value="HMG_box_dom_sf"/>
</dbReference>
<dbReference type="GO" id="GO:0005634">
    <property type="term" value="C:nucleus"/>
    <property type="evidence" value="ECO:0007669"/>
    <property type="project" value="UniProtKB-SubCell"/>
</dbReference>
<reference evidence="7" key="1">
    <citation type="submission" date="2022-08" db="EMBL/GenBank/DDBJ databases">
        <authorList>
            <consortium name="DOE Joint Genome Institute"/>
            <person name="Min B."/>
            <person name="Riley R."/>
            <person name="Sierra-Patev S."/>
            <person name="Naranjo-Ortiz M."/>
            <person name="Looney B."/>
            <person name="Konkel Z."/>
            <person name="Slot J.C."/>
            <person name="Sakamoto Y."/>
            <person name="Steenwyk J.L."/>
            <person name="Rokas A."/>
            <person name="Carro J."/>
            <person name="Camarero S."/>
            <person name="Ferreira P."/>
            <person name="Molpeceres G."/>
            <person name="Ruiz-Duenas F.J."/>
            <person name="Serrano A."/>
            <person name="Henrissat B."/>
            <person name="Drula E."/>
            <person name="Hughes K.W."/>
            <person name="Mata J.L."/>
            <person name="Ishikawa N.K."/>
            <person name="Vargas-Isla R."/>
            <person name="Ushijima S."/>
            <person name="Smith C.A."/>
            <person name="Ahrendt S."/>
            <person name="Andreopoulos W."/>
            <person name="He G."/>
            <person name="Labutti K."/>
            <person name="Lipzen A."/>
            <person name="Ng V."/>
            <person name="Sandor L."/>
            <person name="Barry K."/>
            <person name="Martinez A.T."/>
            <person name="Xiao Y."/>
            <person name="Gibbons J.G."/>
            <person name="Terashima K."/>
            <person name="Hibbett D.S."/>
            <person name="Grigoriev I.V."/>
        </authorList>
    </citation>
    <scope>NUCLEOTIDE SEQUENCE</scope>
    <source>
        <strain evidence="7">TFB9207</strain>
    </source>
</reference>
<dbReference type="SUPFAM" id="SSF47095">
    <property type="entry name" value="HMG-box"/>
    <property type="match status" value="1"/>
</dbReference>
<dbReference type="PANTHER" id="PTHR48112:SF32">
    <property type="entry name" value="HIGH MOBILITY GROUP PROTEIN B3"/>
    <property type="match status" value="1"/>
</dbReference>
<evidence type="ECO:0000256" key="3">
    <source>
        <dbReference type="ARBA" id="ARBA00023242"/>
    </source>
</evidence>
<organism evidence="7 8">
    <name type="scientific">Lentinula raphanica</name>
    <dbReference type="NCBI Taxonomy" id="153919"/>
    <lineage>
        <taxon>Eukaryota</taxon>
        <taxon>Fungi</taxon>
        <taxon>Dikarya</taxon>
        <taxon>Basidiomycota</taxon>
        <taxon>Agaricomycotina</taxon>
        <taxon>Agaricomycetes</taxon>
        <taxon>Agaricomycetidae</taxon>
        <taxon>Agaricales</taxon>
        <taxon>Marasmiineae</taxon>
        <taxon>Omphalotaceae</taxon>
        <taxon>Lentinula</taxon>
    </lineage>
</organism>
<evidence type="ECO:0000256" key="4">
    <source>
        <dbReference type="PROSITE-ProRule" id="PRU00267"/>
    </source>
</evidence>
<dbReference type="AlphaFoldDB" id="A0AA38PCT7"/>